<dbReference type="Gene3D" id="2.60.40.10">
    <property type="entry name" value="Immunoglobulins"/>
    <property type="match status" value="1"/>
</dbReference>
<reference evidence="3" key="3">
    <citation type="submission" date="2025-09" db="UniProtKB">
        <authorList>
            <consortium name="Ensembl"/>
        </authorList>
    </citation>
    <scope>IDENTIFICATION</scope>
</reference>
<dbReference type="PROSITE" id="PS50835">
    <property type="entry name" value="IG_LIKE"/>
    <property type="match status" value="1"/>
</dbReference>
<dbReference type="Pfam" id="PF07686">
    <property type="entry name" value="V-set"/>
    <property type="match status" value="1"/>
</dbReference>
<reference evidence="3 4" key="1">
    <citation type="submission" date="2020-06" db="EMBL/GenBank/DDBJ databases">
        <authorList>
            <consortium name="Wellcome Sanger Institute Data Sharing"/>
        </authorList>
    </citation>
    <scope>NUCLEOTIDE SEQUENCE [LARGE SCALE GENOMIC DNA]</scope>
</reference>
<keyword evidence="1" id="KW-0472">Membrane</keyword>
<dbReference type="GeneTree" id="ENSGT00940000153120"/>
<dbReference type="SMART" id="SM00409">
    <property type="entry name" value="IG"/>
    <property type="match status" value="1"/>
</dbReference>
<feature type="domain" description="Ig-like" evidence="2">
    <location>
        <begin position="41"/>
        <end position="144"/>
    </location>
</feature>
<keyword evidence="1" id="KW-0812">Transmembrane</keyword>
<proteinExistence type="predicted"/>
<dbReference type="SMART" id="SM00406">
    <property type="entry name" value="IGv"/>
    <property type="match status" value="1"/>
</dbReference>
<feature type="transmembrane region" description="Helical" evidence="1">
    <location>
        <begin position="20"/>
        <end position="40"/>
    </location>
</feature>
<dbReference type="InterPro" id="IPR036179">
    <property type="entry name" value="Ig-like_dom_sf"/>
</dbReference>
<dbReference type="PANTHER" id="PTHR23267">
    <property type="entry name" value="IMMUNOGLOBULIN LIGHT CHAIN"/>
    <property type="match status" value="1"/>
</dbReference>
<dbReference type="Ensembl" id="ENSDCDT00010047098.1">
    <property type="protein sequence ID" value="ENSDCDP00010037517.1"/>
    <property type="gene ID" value="ENSDCDG00010024458.1"/>
</dbReference>
<dbReference type="AlphaFoldDB" id="A0AAY4CW87"/>
<dbReference type="SUPFAM" id="SSF48726">
    <property type="entry name" value="Immunoglobulin"/>
    <property type="match status" value="1"/>
</dbReference>
<dbReference type="Proteomes" id="UP000694580">
    <property type="component" value="Chromosome 1"/>
</dbReference>
<name>A0AAY4CW87_9TELE</name>
<dbReference type="InterPro" id="IPR013106">
    <property type="entry name" value="Ig_V-set"/>
</dbReference>
<dbReference type="InterPro" id="IPR003599">
    <property type="entry name" value="Ig_sub"/>
</dbReference>
<reference evidence="3" key="2">
    <citation type="submission" date="2025-08" db="UniProtKB">
        <authorList>
            <consortium name="Ensembl"/>
        </authorList>
    </citation>
    <scope>IDENTIFICATION</scope>
</reference>
<evidence type="ECO:0000259" key="2">
    <source>
        <dbReference type="PROSITE" id="PS50835"/>
    </source>
</evidence>
<sequence>MTSSTPFTTMFGADRKSAEVNIMIFNTASFAALIFTMSGLQAYQLIQPKSQNAQLGENIQLHCREEGSDFSYIPWYQQKPGSAPTFLLVGSTRASGLPSRFSYSKNGYDEYLKIDGVTADDEAVYYCACPNCPTSGLYHSAPVY</sequence>
<keyword evidence="1" id="KW-1133">Transmembrane helix</keyword>
<dbReference type="InterPro" id="IPR007110">
    <property type="entry name" value="Ig-like_dom"/>
</dbReference>
<dbReference type="InterPro" id="IPR013783">
    <property type="entry name" value="Ig-like_fold"/>
</dbReference>
<evidence type="ECO:0000256" key="1">
    <source>
        <dbReference type="SAM" id="Phobius"/>
    </source>
</evidence>
<keyword evidence="4" id="KW-1185">Reference proteome</keyword>
<accession>A0AAY4CW87</accession>
<organism evidence="3 4">
    <name type="scientific">Denticeps clupeoides</name>
    <name type="common">denticle herring</name>
    <dbReference type="NCBI Taxonomy" id="299321"/>
    <lineage>
        <taxon>Eukaryota</taxon>
        <taxon>Metazoa</taxon>
        <taxon>Chordata</taxon>
        <taxon>Craniata</taxon>
        <taxon>Vertebrata</taxon>
        <taxon>Euteleostomi</taxon>
        <taxon>Actinopterygii</taxon>
        <taxon>Neopterygii</taxon>
        <taxon>Teleostei</taxon>
        <taxon>Clupei</taxon>
        <taxon>Clupeiformes</taxon>
        <taxon>Denticipitoidei</taxon>
        <taxon>Denticipitidae</taxon>
        <taxon>Denticeps</taxon>
    </lineage>
</organism>
<protein>
    <recommendedName>
        <fullName evidence="2">Ig-like domain-containing protein</fullName>
    </recommendedName>
</protein>
<evidence type="ECO:0000313" key="4">
    <source>
        <dbReference type="Proteomes" id="UP000694580"/>
    </source>
</evidence>
<evidence type="ECO:0000313" key="3">
    <source>
        <dbReference type="Ensembl" id="ENSDCDP00010037517.1"/>
    </source>
</evidence>
<dbReference type="InterPro" id="IPR050150">
    <property type="entry name" value="IgV_Light_Chain"/>
</dbReference>